<dbReference type="Proteomes" id="UP000030816">
    <property type="component" value="Unassembled WGS sequence"/>
</dbReference>
<dbReference type="InterPro" id="IPR036386">
    <property type="entry name" value="HscB_C_sf"/>
</dbReference>
<dbReference type="Gene3D" id="1.20.1280.20">
    <property type="entry name" value="HscB, C-terminal domain"/>
    <property type="match status" value="1"/>
</dbReference>
<dbReference type="STRING" id="1081103.A0A0B2X3B0"/>
<dbReference type="InterPro" id="IPR036869">
    <property type="entry name" value="J_dom_sf"/>
</dbReference>
<dbReference type="SUPFAM" id="SSF46565">
    <property type="entry name" value="Chaperone J-domain"/>
    <property type="match status" value="1"/>
</dbReference>
<dbReference type="GO" id="GO:0005739">
    <property type="term" value="C:mitochondrion"/>
    <property type="evidence" value="ECO:0007669"/>
    <property type="project" value="TreeGrafter"/>
</dbReference>
<feature type="compositionally biased region" description="Basic residues" evidence="3">
    <location>
        <begin position="52"/>
        <end position="62"/>
    </location>
</feature>
<keyword evidence="2" id="KW-0143">Chaperone</keyword>
<dbReference type="RefSeq" id="XP_040680975.1">
    <property type="nucleotide sequence ID" value="XM_040820632.1"/>
</dbReference>
<organism evidence="5 6">
    <name type="scientific">Metarhizium album (strain ARSEF 1941)</name>
    <dbReference type="NCBI Taxonomy" id="1081103"/>
    <lineage>
        <taxon>Eukaryota</taxon>
        <taxon>Fungi</taxon>
        <taxon>Dikarya</taxon>
        <taxon>Ascomycota</taxon>
        <taxon>Pezizomycotina</taxon>
        <taxon>Sordariomycetes</taxon>
        <taxon>Hypocreomycetidae</taxon>
        <taxon>Hypocreales</taxon>
        <taxon>Clavicipitaceae</taxon>
        <taxon>Metarhizium</taxon>
    </lineage>
</organism>
<dbReference type="Gene3D" id="1.10.287.110">
    <property type="entry name" value="DnaJ domain"/>
    <property type="match status" value="1"/>
</dbReference>
<evidence type="ECO:0000256" key="3">
    <source>
        <dbReference type="SAM" id="MobiDB-lite"/>
    </source>
</evidence>
<dbReference type="PANTHER" id="PTHR14021:SF15">
    <property type="entry name" value="IRON-SULFUR CLUSTER CO-CHAPERONE PROTEIN HSCB"/>
    <property type="match status" value="1"/>
</dbReference>
<reference evidence="5 6" key="1">
    <citation type="journal article" date="2014" name="Proc. Natl. Acad. Sci. U.S.A.">
        <title>Trajectory and genomic determinants of fungal-pathogen speciation and host adaptation.</title>
        <authorList>
            <person name="Hu X."/>
            <person name="Xiao G."/>
            <person name="Zheng P."/>
            <person name="Shang Y."/>
            <person name="Su Y."/>
            <person name="Zhang X."/>
            <person name="Liu X."/>
            <person name="Zhan S."/>
            <person name="St Leger R.J."/>
            <person name="Wang C."/>
        </authorList>
    </citation>
    <scope>NUCLEOTIDE SEQUENCE [LARGE SCALE GENOMIC DNA]</scope>
    <source>
        <strain evidence="5 6">ARSEF 1941</strain>
    </source>
</reference>
<dbReference type="EMBL" id="AZHE01000003">
    <property type="protein sequence ID" value="KHN99909.1"/>
    <property type="molecule type" value="Genomic_DNA"/>
</dbReference>
<evidence type="ECO:0000313" key="6">
    <source>
        <dbReference type="Proteomes" id="UP000030816"/>
    </source>
</evidence>
<dbReference type="SUPFAM" id="SSF47144">
    <property type="entry name" value="HSC20 (HSCB), C-terminal oligomerisation domain"/>
    <property type="match status" value="1"/>
</dbReference>
<dbReference type="GO" id="GO:0051259">
    <property type="term" value="P:protein complex oligomerization"/>
    <property type="evidence" value="ECO:0007669"/>
    <property type="project" value="InterPro"/>
</dbReference>
<dbReference type="PROSITE" id="PS50076">
    <property type="entry name" value="DNAJ_2"/>
    <property type="match status" value="1"/>
</dbReference>
<dbReference type="InterPro" id="IPR001623">
    <property type="entry name" value="DnaJ_domain"/>
</dbReference>
<name>A0A0B2X3B0_METAS</name>
<dbReference type="SMART" id="SM00271">
    <property type="entry name" value="DnaJ"/>
    <property type="match status" value="1"/>
</dbReference>
<evidence type="ECO:0000256" key="1">
    <source>
        <dbReference type="ARBA" id="ARBA00010476"/>
    </source>
</evidence>
<keyword evidence="6" id="KW-1185">Reference proteome</keyword>
<dbReference type="InterPro" id="IPR009073">
    <property type="entry name" value="HscB_oligo_C"/>
</dbReference>
<dbReference type="HOGENOM" id="CLU_068529_1_0_1"/>
<accession>A0A0B2X3B0</accession>
<dbReference type="OrthoDB" id="448954at2759"/>
<dbReference type="GO" id="GO:0051087">
    <property type="term" value="F:protein-folding chaperone binding"/>
    <property type="evidence" value="ECO:0007669"/>
    <property type="project" value="InterPro"/>
</dbReference>
<feature type="domain" description="J" evidence="4">
    <location>
        <begin position="87"/>
        <end position="164"/>
    </location>
</feature>
<sequence length="262" mass="29002">MRAVTSATQRRLLSVCSRCRPDARTTPSSPLPSRAALQHPAPTRPPHSPARQTRRFAPRPRPRPSPQPDGDSSTTTTTTTPPRPHETVYSLFPQTLPDGPPPAGHFPVDLRSLRAEFLRLQARHHPDLHPASSKAQAEAASAAVNEAYRTLSNPLLRAQYLLALQGVDVANDETLKVAEPDLLAVVLDAHETIERARRPADLDALAAENEERIRTCETVLERAFREHDLDAAKREAVRLRYWVNVRGAVADWADGKPTVLQH</sequence>
<proteinExistence type="inferred from homology"/>
<dbReference type="AlphaFoldDB" id="A0A0B2X3B0"/>
<evidence type="ECO:0000313" key="5">
    <source>
        <dbReference type="EMBL" id="KHN99909.1"/>
    </source>
</evidence>
<dbReference type="InterPro" id="IPR004640">
    <property type="entry name" value="HscB"/>
</dbReference>
<feature type="region of interest" description="Disordered" evidence="3">
    <location>
        <begin position="17"/>
        <end position="105"/>
    </location>
</feature>
<evidence type="ECO:0000256" key="2">
    <source>
        <dbReference type="ARBA" id="ARBA00023186"/>
    </source>
</evidence>
<gene>
    <name evidence="5" type="ORF">MAM_01833</name>
</gene>
<evidence type="ECO:0000259" key="4">
    <source>
        <dbReference type="PROSITE" id="PS50076"/>
    </source>
</evidence>
<dbReference type="PANTHER" id="PTHR14021">
    <property type="entry name" value="IRON-SULFUR CLUSTER CO-CHAPERONE PROTEIN HSCB"/>
    <property type="match status" value="1"/>
</dbReference>
<dbReference type="GeneID" id="63736288"/>
<dbReference type="Pfam" id="PF07743">
    <property type="entry name" value="HSCB_C"/>
    <property type="match status" value="1"/>
</dbReference>
<dbReference type="NCBIfam" id="TIGR00714">
    <property type="entry name" value="hscB"/>
    <property type="match status" value="1"/>
</dbReference>
<protein>
    <submittedName>
        <fullName evidence="5">Co-chaperone Hsc20</fullName>
    </submittedName>
</protein>
<comment type="similarity">
    <text evidence="1">Belongs to the HscB family.</text>
</comment>
<dbReference type="GO" id="GO:0044571">
    <property type="term" value="P:[2Fe-2S] cluster assembly"/>
    <property type="evidence" value="ECO:0007669"/>
    <property type="project" value="InterPro"/>
</dbReference>
<comment type="caution">
    <text evidence="5">The sequence shown here is derived from an EMBL/GenBank/DDBJ whole genome shotgun (WGS) entry which is preliminary data.</text>
</comment>
<dbReference type="GO" id="GO:0001671">
    <property type="term" value="F:ATPase activator activity"/>
    <property type="evidence" value="ECO:0007669"/>
    <property type="project" value="InterPro"/>
</dbReference>